<dbReference type="EC" id="3.6.4.12" evidence="12"/>
<comment type="catalytic activity">
    <reaction evidence="10 12">
        <text>ATP + H2O = ADP + phosphate + H(+)</text>
        <dbReference type="Rhea" id="RHEA:13065"/>
        <dbReference type="ChEBI" id="CHEBI:15377"/>
        <dbReference type="ChEBI" id="CHEBI:15378"/>
        <dbReference type="ChEBI" id="CHEBI:30616"/>
        <dbReference type="ChEBI" id="CHEBI:43474"/>
        <dbReference type="ChEBI" id="CHEBI:456216"/>
        <dbReference type="EC" id="3.6.4.12"/>
    </reaction>
</comment>
<comment type="subunit">
    <text evidence="12">Component of the MCM2-7 complex.</text>
</comment>
<dbReference type="OrthoDB" id="1882346at2759"/>
<keyword evidence="5 12" id="KW-0378">Hydrolase</keyword>
<dbReference type="InterPro" id="IPR056575">
    <property type="entry name" value="WH_MCM3_C"/>
</dbReference>
<evidence type="ECO:0000256" key="12">
    <source>
        <dbReference type="RuleBase" id="RU368061"/>
    </source>
</evidence>
<evidence type="ECO:0000256" key="8">
    <source>
        <dbReference type="ARBA" id="ARBA00023125"/>
    </source>
</evidence>
<evidence type="ECO:0000259" key="14">
    <source>
        <dbReference type="PROSITE" id="PS50051"/>
    </source>
</evidence>
<reference evidence="15 16" key="1">
    <citation type="submission" date="2015-12" db="EMBL/GenBank/DDBJ databases">
        <title>The genome of Folsomia candida.</title>
        <authorList>
            <person name="Faddeeva A."/>
            <person name="Derks M.F."/>
            <person name="Anvar Y."/>
            <person name="Smit S."/>
            <person name="Van Straalen N."/>
            <person name="Roelofs D."/>
        </authorList>
    </citation>
    <scope>NUCLEOTIDE SEQUENCE [LARGE SCALE GENOMIC DNA]</scope>
    <source>
        <strain evidence="15 16">VU population</strain>
        <tissue evidence="15">Whole body</tissue>
    </source>
</reference>
<feature type="domain" description="MCM C-terminal AAA(+) ATPase" evidence="14">
    <location>
        <begin position="291"/>
        <end position="497"/>
    </location>
</feature>
<dbReference type="Pfam" id="PF17855">
    <property type="entry name" value="MCM_lid"/>
    <property type="match status" value="1"/>
</dbReference>
<dbReference type="Pfam" id="PF17207">
    <property type="entry name" value="MCM_OB"/>
    <property type="match status" value="1"/>
</dbReference>
<accession>A0A226ENE0</accession>
<dbReference type="Pfam" id="PF14551">
    <property type="entry name" value="MCM_N"/>
    <property type="match status" value="1"/>
</dbReference>
<keyword evidence="4 11" id="KW-0547">Nucleotide-binding</keyword>
<dbReference type="PROSITE" id="PS00847">
    <property type="entry name" value="MCM_1"/>
    <property type="match status" value="1"/>
</dbReference>
<dbReference type="InterPro" id="IPR027925">
    <property type="entry name" value="MCM_N"/>
</dbReference>
<dbReference type="GO" id="GO:0005634">
    <property type="term" value="C:nucleus"/>
    <property type="evidence" value="ECO:0007669"/>
    <property type="project" value="UniProtKB-SubCell"/>
</dbReference>
<evidence type="ECO:0000256" key="3">
    <source>
        <dbReference type="ARBA" id="ARBA00022705"/>
    </source>
</evidence>
<dbReference type="SUPFAM" id="SSF50249">
    <property type="entry name" value="Nucleic acid-binding proteins"/>
    <property type="match status" value="1"/>
</dbReference>
<evidence type="ECO:0000256" key="9">
    <source>
        <dbReference type="ARBA" id="ARBA00023242"/>
    </source>
</evidence>
<dbReference type="OMA" id="NVYPQED"/>
<evidence type="ECO:0000256" key="6">
    <source>
        <dbReference type="ARBA" id="ARBA00022806"/>
    </source>
</evidence>
<name>A0A226ENE0_FOLCA</name>
<feature type="region of interest" description="Disordered" evidence="13">
    <location>
        <begin position="663"/>
        <end position="756"/>
    </location>
</feature>
<feature type="compositionally biased region" description="Acidic residues" evidence="13">
    <location>
        <begin position="741"/>
        <end position="751"/>
    </location>
</feature>
<dbReference type="InterPro" id="IPR001208">
    <property type="entry name" value="MCM_dom"/>
</dbReference>
<evidence type="ECO:0000256" key="13">
    <source>
        <dbReference type="SAM" id="MobiDB-lite"/>
    </source>
</evidence>
<dbReference type="PRINTS" id="PR01657">
    <property type="entry name" value="MCMFAMILY"/>
</dbReference>
<dbReference type="Gene3D" id="3.40.50.300">
    <property type="entry name" value="P-loop containing nucleotide triphosphate hydrolases"/>
    <property type="match status" value="1"/>
</dbReference>
<dbReference type="InterPro" id="IPR008046">
    <property type="entry name" value="Mcm3"/>
</dbReference>
<comment type="subcellular location">
    <subcellularLocation>
        <location evidence="1 12">Nucleus</location>
    </subcellularLocation>
</comment>
<evidence type="ECO:0000256" key="2">
    <source>
        <dbReference type="ARBA" id="ARBA00008010"/>
    </source>
</evidence>
<dbReference type="PROSITE" id="PS50051">
    <property type="entry name" value="MCM_2"/>
    <property type="match status" value="1"/>
</dbReference>
<proteinExistence type="inferred from homology"/>
<evidence type="ECO:0000256" key="7">
    <source>
        <dbReference type="ARBA" id="ARBA00022840"/>
    </source>
</evidence>
<dbReference type="GO" id="GO:0006271">
    <property type="term" value="P:DNA strand elongation involved in DNA replication"/>
    <property type="evidence" value="ECO:0007669"/>
    <property type="project" value="TreeGrafter"/>
</dbReference>
<keyword evidence="6 12" id="KW-0347">Helicase</keyword>
<dbReference type="Pfam" id="PF23191">
    <property type="entry name" value="WHD_MCM3_C"/>
    <property type="match status" value="1"/>
</dbReference>
<keyword evidence="9 12" id="KW-0539">Nucleus</keyword>
<dbReference type="AlphaFoldDB" id="A0A226ENE0"/>
<dbReference type="SUPFAM" id="SSF52540">
    <property type="entry name" value="P-loop containing nucleoside triphosphate hydrolases"/>
    <property type="match status" value="1"/>
</dbReference>
<dbReference type="Gene3D" id="2.20.28.10">
    <property type="match status" value="1"/>
</dbReference>
<keyword evidence="7 11" id="KW-0067">ATP-binding</keyword>
<organism evidence="15 16">
    <name type="scientific">Folsomia candida</name>
    <name type="common">Springtail</name>
    <dbReference type="NCBI Taxonomy" id="158441"/>
    <lineage>
        <taxon>Eukaryota</taxon>
        <taxon>Metazoa</taxon>
        <taxon>Ecdysozoa</taxon>
        <taxon>Arthropoda</taxon>
        <taxon>Hexapoda</taxon>
        <taxon>Collembola</taxon>
        <taxon>Entomobryomorpha</taxon>
        <taxon>Isotomoidea</taxon>
        <taxon>Isotomidae</taxon>
        <taxon>Proisotominae</taxon>
        <taxon>Folsomia</taxon>
    </lineage>
</organism>
<evidence type="ECO:0000256" key="5">
    <source>
        <dbReference type="ARBA" id="ARBA00022801"/>
    </source>
</evidence>
<dbReference type="Proteomes" id="UP000198287">
    <property type="component" value="Unassembled WGS sequence"/>
</dbReference>
<dbReference type="Gene3D" id="3.30.1640.10">
    <property type="entry name" value="mini-chromosome maintenance (MCM) complex, chain A, domain 1"/>
    <property type="match status" value="1"/>
</dbReference>
<dbReference type="SMART" id="SM00350">
    <property type="entry name" value="MCM"/>
    <property type="match status" value="1"/>
</dbReference>
<dbReference type="InterPro" id="IPR033762">
    <property type="entry name" value="MCM_OB"/>
</dbReference>
<dbReference type="InterPro" id="IPR003593">
    <property type="entry name" value="AAA+_ATPase"/>
</dbReference>
<comment type="caution">
    <text evidence="15">The sequence shown here is derived from an EMBL/GenBank/DDBJ whole genome shotgun (WGS) entry which is preliminary data.</text>
</comment>
<dbReference type="InterPro" id="IPR012340">
    <property type="entry name" value="NA-bd_OB-fold"/>
</dbReference>
<protein>
    <recommendedName>
        <fullName evidence="12">DNA replication licensing factor MCM3</fullName>
        <ecNumber evidence="12">3.6.4.12</ecNumber>
    </recommendedName>
</protein>
<comment type="similarity">
    <text evidence="2 11">Belongs to the MCM family.</text>
</comment>
<evidence type="ECO:0000313" key="16">
    <source>
        <dbReference type="Proteomes" id="UP000198287"/>
    </source>
</evidence>
<dbReference type="InterPro" id="IPR041562">
    <property type="entry name" value="MCM_lid"/>
</dbReference>
<gene>
    <name evidence="15" type="ORF">Fcan01_08214</name>
</gene>
<dbReference type="GO" id="GO:0000727">
    <property type="term" value="P:double-strand break repair via break-induced replication"/>
    <property type="evidence" value="ECO:0007669"/>
    <property type="project" value="TreeGrafter"/>
</dbReference>
<keyword evidence="3 12" id="KW-0235">DNA replication</keyword>
<keyword evidence="16" id="KW-1185">Reference proteome</keyword>
<keyword evidence="8 11" id="KW-0238">DNA-binding</keyword>
<dbReference type="GO" id="GO:0016887">
    <property type="term" value="F:ATP hydrolysis activity"/>
    <property type="evidence" value="ECO:0007669"/>
    <property type="project" value="RHEA"/>
</dbReference>
<dbReference type="CDD" id="cd17754">
    <property type="entry name" value="MCM3"/>
    <property type="match status" value="1"/>
</dbReference>
<dbReference type="PANTHER" id="PTHR11630">
    <property type="entry name" value="DNA REPLICATION LICENSING FACTOR MCM FAMILY MEMBER"/>
    <property type="match status" value="1"/>
</dbReference>
<dbReference type="InterPro" id="IPR018525">
    <property type="entry name" value="MCM_CS"/>
</dbReference>
<dbReference type="InterPro" id="IPR027417">
    <property type="entry name" value="P-loop_NTPase"/>
</dbReference>
<evidence type="ECO:0000313" key="15">
    <source>
        <dbReference type="EMBL" id="OXA58321.1"/>
    </source>
</evidence>
<dbReference type="Gene3D" id="2.40.50.140">
    <property type="entry name" value="Nucleic acid-binding proteins"/>
    <property type="match status" value="1"/>
</dbReference>
<evidence type="ECO:0000256" key="4">
    <source>
        <dbReference type="ARBA" id="ARBA00022741"/>
    </source>
</evidence>
<evidence type="ECO:0000256" key="10">
    <source>
        <dbReference type="ARBA" id="ARBA00047995"/>
    </source>
</evidence>
<dbReference type="FunFam" id="2.20.28.10:FF:000008">
    <property type="entry name" value="DNA helicase"/>
    <property type="match status" value="1"/>
</dbReference>
<dbReference type="GO" id="GO:0005524">
    <property type="term" value="F:ATP binding"/>
    <property type="evidence" value="ECO:0007669"/>
    <property type="project" value="UniProtKB-UniRule"/>
</dbReference>
<dbReference type="STRING" id="158441.A0A226ENE0"/>
<dbReference type="GO" id="GO:0017116">
    <property type="term" value="F:single-stranded DNA helicase activity"/>
    <property type="evidence" value="ECO:0007669"/>
    <property type="project" value="TreeGrafter"/>
</dbReference>
<dbReference type="GO" id="GO:1902975">
    <property type="term" value="P:mitotic DNA replication initiation"/>
    <property type="evidence" value="ECO:0007669"/>
    <property type="project" value="TreeGrafter"/>
</dbReference>
<evidence type="ECO:0000256" key="1">
    <source>
        <dbReference type="ARBA" id="ARBA00004123"/>
    </source>
</evidence>
<dbReference type="PANTHER" id="PTHR11630:SF46">
    <property type="entry name" value="DNA REPLICATION LICENSING FACTOR MCM3-RELATED"/>
    <property type="match status" value="1"/>
</dbReference>
<dbReference type="Pfam" id="PF00493">
    <property type="entry name" value="MCM"/>
    <property type="match status" value="1"/>
</dbReference>
<dbReference type="PRINTS" id="PR01659">
    <property type="entry name" value="MCMPROTEIN3"/>
</dbReference>
<comment type="function">
    <text evidence="12">Acts as component of the MCM2-7 complex (MCM complex) which is the replicative helicase essential for 'once per cell cycle' DNA replication initiation and elongation in eukaryotic cells. The active ATPase sites in the MCM2-7 ring are formed through the interaction surfaces of two neighboring subunits such that a critical structure of a conserved arginine finger motif is provided in trans relative to the ATP-binding site of the Walker A box of the adjacent subunit. The six ATPase active sites, however, are likely to contribute differentially to the complex helicase activity.</text>
</comment>
<dbReference type="InterPro" id="IPR031327">
    <property type="entry name" value="MCM"/>
</dbReference>
<feature type="compositionally biased region" description="Acidic residues" evidence="13">
    <location>
        <begin position="712"/>
        <end position="723"/>
    </location>
</feature>
<feature type="compositionally biased region" description="Acidic residues" evidence="13">
    <location>
        <begin position="671"/>
        <end position="689"/>
    </location>
</feature>
<sequence length="819" mass="92910">MMDDERTRLQLDIQRQYVEFLDDSNDSKVYTKKIEGMIRKKETRVIININDLRQRFPIRCNELLKNGFDELPMVMKALREVVATIDSEYAKENEEFFVGFEGSFGTKHVTPRSLTSTYLGNMVCVEGIVTKCSIIRPKVVRSVHYCPATKKTMERRYADLTNFDVFPSVNMYPTKDEDGNLLETEYGLSKYRDHQTLTIQEMPEKAPTGQLPRSVDVIVDNDLVDQCKPGDRVLVVGVHRCLPGKQNGFTNGVFKTILLANQITMMSKDANLDITRSDISECRKFSKTFNPFEVLARSLAPTIHGHEYIKKAVLCLLLGGVEKILPNGTRLRGDINVLLIGDPSVAKSQMLRYVSNVAPRVVMTTGRGSSGVGLTAAVTTDMETGDRRLEAGAMVLADRGIVCIDEFDKMSDADRTAIHEVMEQGRVTIAKAGIHARLNARTAVLAAANPVYGRYDEYKSPMDNIGLQDSLLSRFDLLFIVLDVAEPDLDRAISEHVLRIHRYRNPAEQDGEATPLFQKDQTLSTQDMEKEKLENTEPTSVYEKHNELLHGPAGRGRNRKDKILSMEFMKKYIHIAKCVKPKLTSEAAKIIADEYASLRSRNLEEDHMARTQPITARSLETMIRLATAHARARMSKDVTKEDALVAIELVQFAYFKRVLEKEKRKRKQRDEEDEEMDVEEESPADEGEERGENGDDSRRSKRSKKDASREDDPYDLPTEENETLAELKKKASGTSQSQDSMDVDAPEEGSISDERYGQFKTRLSVLFTNEREESLSVDKIFEFMGKPPQDFNRNEINGGLKRMEDDEKIFRAEGFIFLV</sequence>
<evidence type="ECO:0000256" key="11">
    <source>
        <dbReference type="RuleBase" id="RU004070"/>
    </source>
</evidence>
<dbReference type="GO" id="GO:0042555">
    <property type="term" value="C:MCM complex"/>
    <property type="evidence" value="ECO:0007669"/>
    <property type="project" value="UniProtKB-UniRule"/>
</dbReference>
<dbReference type="EMBL" id="LNIX01000003">
    <property type="protein sequence ID" value="OXA58321.1"/>
    <property type="molecule type" value="Genomic_DNA"/>
</dbReference>
<dbReference type="GO" id="GO:0003697">
    <property type="term" value="F:single-stranded DNA binding"/>
    <property type="evidence" value="ECO:0007669"/>
    <property type="project" value="TreeGrafter"/>
</dbReference>
<dbReference type="SMART" id="SM00382">
    <property type="entry name" value="AAA"/>
    <property type="match status" value="1"/>
</dbReference>